<comment type="caution">
    <text evidence="2">The sequence shown here is derived from an EMBL/GenBank/DDBJ whole genome shotgun (WGS) entry which is preliminary data.</text>
</comment>
<name>A0A3L6QH86_PANMI</name>
<dbReference type="AlphaFoldDB" id="A0A3L6QH86"/>
<dbReference type="OrthoDB" id="7869097at2759"/>
<feature type="region of interest" description="Disordered" evidence="1">
    <location>
        <begin position="107"/>
        <end position="130"/>
    </location>
</feature>
<dbReference type="Proteomes" id="UP000275267">
    <property type="component" value="Unassembled WGS sequence"/>
</dbReference>
<dbReference type="EMBL" id="PQIB02000012">
    <property type="protein sequence ID" value="RLM79569.1"/>
    <property type="molecule type" value="Genomic_DNA"/>
</dbReference>
<evidence type="ECO:0000256" key="1">
    <source>
        <dbReference type="SAM" id="MobiDB-lite"/>
    </source>
</evidence>
<keyword evidence="3" id="KW-1185">Reference proteome</keyword>
<dbReference type="STRING" id="4540.A0A3L6QH86"/>
<evidence type="ECO:0000313" key="3">
    <source>
        <dbReference type="Proteomes" id="UP000275267"/>
    </source>
</evidence>
<reference evidence="3" key="1">
    <citation type="journal article" date="2019" name="Nat. Commun.">
        <title>The genome of broomcorn millet.</title>
        <authorList>
            <person name="Zou C."/>
            <person name="Miki D."/>
            <person name="Li D."/>
            <person name="Tang Q."/>
            <person name="Xiao L."/>
            <person name="Rajput S."/>
            <person name="Deng P."/>
            <person name="Jia W."/>
            <person name="Huang R."/>
            <person name="Zhang M."/>
            <person name="Sun Y."/>
            <person name="Hu J."/>
            <person name="Fu X."/>
            <person name="Schnable P.S."/>
            <person name="Li F."/>
            <person name="Zhang H."/>
            <person name="Feng B."/>
            <person name="Zhu X."/>
            <person name="Liu R."/>
            <person name="Schnable J.C."/>
            <person name="Zhu J.-K."/>
            <person name="Zhang H."/>
        </authorList>
    </citation>
    <scope>NUCLEOTIDE SEQUENCE [LARGE SCALE GENOMIC DNA]</scope>
</reference>
<feature type="compositionally biased region" description="Basic residues" evidence="1">
    <location>
        <begin position="111"/>
        <end position="121"/>
    </location>
</feature>
<protein>
    <submittedName>
        <fullName evidence="2">Uncharacterized protein</fullName>
    </submittedName>
</protein>
<organism evidence="2 3">
    <name type="scientific">Panicum miliaceum</name>
    <name type="common">Proso millet</name>
    <name type="synonym">Broomcorn millet</name>
    <dbReference type="NCBI Taxonomy" id="4540"/>
    <lineage>
        <taxon>Eukaryota</taxon>
        <taxon>Viridiplantae</taxon>
        <taxon>Streptophyta</taxon>
        <taxon>Embryophyta</taxon>
        <taxon>Tracheophyta</taxon>
        <taxon>Spermatophyta</taxon>
        <taxon>Magnoliopsida</taxon>
        <taxon>Liliopsida</taxon>
        <taxon>Poales</taxon>
        <taxon>Poaceae</taxon>
        <taxon>PACMAD clade</taxon>
        <taxon>Panicoideae</taxon>
        <taxon>Panicodae</taxon>
        <taxon>Paniceae</taxon>
        <taxon>Panicinae</taxon>
        <taxon>Panicum</taxon>
        <taxon>Panicum sect. Panicum</taxon>
    </lineage>
</organism>
<evidence type="ECO:0000313" key="2">
    <source>
        <dbReference type="EMBL" id="RLM79569.1"/>
    </source>
</evidence>
<accession>A0A3L6QH86</accession>
<proteinExistence type="predicted"/>
<gene>
    <name evidence="2" type="ORF">C2845_PM12G06490</name>
</gene>
<sequence length="163" mass="17694">MVWDWRSEEDGEVLDSSSARWSLTASISISASAVAERTESMAAGPGPTSRATEASYVELVGSGVKVGRFRTNGEQKPFAQAELQSPPTVHLQLPCPPAPSCSLLLAPSTSHGRRPHRVRSNGHKDLLRDGDAGRPHYSSIGSRSLSFVLLNKQCARWYAICKY</sequence>